<dbReference type="InterPro" id="IPR009057">
    <property type="entry name" value="Homeodomain-like_sf"/>
</dbReference>
<feature type="region of interest" description="Disordered" evidence="1">
    <location>
        <begin position="222"/>
        <end position="241"/>
    </location>
</feature>
<evidence type="ECO:0000256" key="1">
    <source>
        <dbReference type="SAM" id="MobiDB-lite"/>
    </source>
</evidence>
<organism evidence="4 5">
    <name type="scientific">Tritrichomonas musculus</name>
    <dbReference type="NCBI Taxonomy" id="1915356"/>
    <lineage>
        <taxon>Eukaryota</taxon>
        <taxon>Metamonada</taxon>
        <taxon>Parabasalia</taxon>
        <taxon>Tritrichomonadida</taxon>
        <taxon>Tritrichomonadidae</taxon>
        <taxon>Tritrichomonas</taxon>
    </lineage>
</organism>
<evidence type="ECO:0000313" key="4">
    <source>
        <dbReference type="EMBL" id="KAK8843062.1"/>
    </source>
</evidence>
<dbReference type="InterPro" id="IPR001005">
    <property type="entry name" value="SANT/Myb"/>
</dbReference>
<dbReference type="Gene3D" id="1.10.10.60">
    <property type="entry name" value="Homeodomain-like"/>
    <property type="match status" value="2"/>
</dbReference>
<feature type="domain" description="Myb-like" evidence="2">
    <location>
        <begin position="103"/>
        <end position="154"/>
    </location>
</feature>
<dbReference type="Proteomes" id="UP001470230">
    <property type="component" value="Unassembled WGS sequence"/>
</dbReference>
<gene>
    <name evidence="4" type="ORF">M9Y10_025252</name>
</gene>
<dbReference type="InterPro" id="IPR050560">
    <property type="entry name" value="MYB_TF"/>
</dbReference>
<evidence type="ECO:0000313" key="5">
    <source>
        <dbReference type="Proteomes" id="UP001470230"/>
    </source>
</evidence>
<dbReference type="PANTHER" id="PTHR45614">
    <property type="entry name" value="MYB PROTEIN-RELATED"/>
    <property type="match status" value="1"/>
</dbReference>
<evidence type="ECO:0000259" key="3">
    <source>
        <dbReference type="PROSITE" id="PS51294"/>
    </source>
</evidence>
<protein>
    <recommendedName>
        <fullName evidence="6">Myb-like DNA-binding domain containing protein</fullName>
    </recommendedName>
</protein>
<comment type="caution">
    <text evidence="4">The sequence shown here is derived from an EMBL/GenBank/DDBJ whole genome shotgun (WGS) entry which is preliminary data.</text>
</comment>
<dbReference type="CDD" id="cd00167">
    <property type="entry name" value="SANT"/>
    <property type="match status" value="2"/>
</dbReference>
<evidence type="ECO:0000259" key="2">
    <source>
        <dbReference type="PROSITE" id="PS50090"/>
    </source>
</evidence>
<name>A0ABR2HA48_9EUKA</name>
<feature type="domain" description="HTH myb-type" evidence="3">
    <location>
        <begin position="104"/>
        <end position="158"/>
    </location>
</feature>
<dbReference type="PANTHER" id="PTHR45614:SF253">
    <property type="entry name" value="CHROMOSOME UNDETERMINED SCAFFOLD_38, WHOLE GENOME SHOTGUN SEQUENCE"/>
    <property type="match status" value="1"/>
</dbReference>
<dbReference type="PROSITE" id="PS50090">
    <property type="entry name" value="MYB_LIKE"/>
    <property type="match status" value="2"/>
</dbReference>
<dbReference type="PROSITE" id="PS51294">
    <property type="entry name" value="HTH_MYB"/>
    <property type="match status" value="2"/>
</dbReference>
<feature type="domain" description="HTH myb-type" evidence="3">
    <location>
        <begin position="160"/>
        <end position="209"/>
    </location>
</feature>
<dbReference type="SUPFAM" id="SSF46689">
    <property type="entry name" value="Homeodomain-like"/>
    <property type="match status" value="1"/>
</dbReference>
<dbReference type="Pfam" id="PF00249">
    <property type="entry name" value="Myb_DNA-binding"/>
    <property type="match status" value="2"/>
</dbReference>
<dbReference type="SMART" id="SM00717">
    <property type="entry name" value="SANT"/>
    <property type="match status" value="2"/>
</dbReference>
<sequence>MNSFPNFAIKPILPNNTNRQHNQNTFDQIINFGMPLTLYFDTRRSLNSCVNNSDGANNGFYHLPKNDIFSSNKNSCHNTFAISNNNIVNYNAQSVFKLSSDIYQKKSKLHFTKEEDEKIKDFVKKFGTKKWKFIVKFMKGRTAKQCRDRYSNYLSPGIFHGQWSNDEEKLLIELYKKYGSKWSIIHKYFPKRSTNSIKNQWKYLIHKSCEYYNDDLIKNEGKVESNEKENDPKSKKNDFDERNDLLIENNSNINEKAITNPNSTINVSNKPIFDLVFDYEANVENDEWNLFD</sequence>
<reference evidence="4 5" key="1">
    <citation type="submission" date="2024-04" db="EMBL/GenBank/DDBJ databases">
        <title>Tritrichomonas musculus Genome.</title>
        <authorList>
            <person name="Alves-Ferreira E."/>
            <person name="Grigg M."/>
            <person name="Lorenzi H."/>
            <person name="Galac M."/>
        </authorList>
    </citation>
    <scope>NUCLEOTIDE SEQUENCE [LARGE SCALE GENOMIC DNA]</scope>
    <source>
        <strain evidence="4 5">EAF2021</strain>
    </source>
</reference>
<dbReference type="InterPro" id="IPR017930">
    <property type="entry name" value="Myb_dom"/>
</dbReference>
<dbReference type="EMBL" id="JAPFFF010000036">
    <property type="protein sequence ID" value="KAK8843062.1"/>
    <property type="molecule type" value="Genomic_DNA"/>
</dbReference>
<feature type="domain" description="Myb-like" evidence="2">
    <location>
        <begin position="155"/>
        <end position="205"/>
    </location>
</feature>
<proteinExistence type="predicted"/>
<keyword evidence="5" id="KW-1185">Reference proteome</keyword>
<accession>A0ABR2HA48</accession>
<evidence type="ECO:0008006" key="6">
    <source>
        <dbReference type="Google" id="ProtNLM"/>
    </source>
</evidence>